<feature type="compositionally biased region" description="Basic and acidic residues" evidence="1">
    <location>
        <begin position="249"/>
        <end position="284"/>
    </location>
</feature>
<organism evidence="2 3">
    <name type="scientific">Steinernema glaseri</name>
    <dbReference type="NCBI Taxonomy" id="37863"/>
    <lineage>
        <taxon>Eukaryota</taxon>
        <taxon>Metazoa</taxon>
        <taxon>Ecdysozoa</taxon>
        <taxon>Nematoda</taxon>
        <taxon>Chromadorea</taxon>
        <taxon>Rhabditida</taxon>
        <taxon>Tylenchina</taxon>
        <taxon>Panagrolaimomorpha</taxon>
        <taxon>Strongyloidoidea</taxon>
        <taxon>Steinernematidae</taxon>
        <taxon>Steinernema</taxon>
    </lineage>
</organism>
<evidence type="ECO:0000313" key="3">
    <source>
        <dbReference type="WBParaSite" id="L893_g22915.t1"/>
    </source>
</evidence>
<dbReference type="WBParaSite" id="L893_g22915.t1">
    <property type="protein sequence ID" value="L893_g22915.t1"/>
    <property type="gene ID" value="L893_g22915"/>
</dbReference>
<dbReference type="AlphaFoldDB" id="A0A1I7Z5Y0"/>
<accession>A0A1I7Z5Y0</accession>
<protein>
    <submittedName>
        <fullName evidence="3">TRAF-like family protein</fullName>
    </submittedName>
</protein>
<dbReference type="Proteomes" id="UP000095287">
    <property type="component" value="Unplaced"/>
</dbReference>
<evidence type="ECO:0000256" key="1">
    <source>
        <dbReference type="SAM" id="MobiDB-lite"/>
    </source>
</evidence>
<keyword evidence="2" id="KW-1185">Reference proteome</keyword>
<name>A0A1I7Z5Y0_9BILA</name>
<proteinExistence type="predicted"/>
<feature type="compositionally biased region" description="Low complexity" evidence="1">
    <location>
        <begin position="238"/>
        <end position="248"/>
    </location>
</feature>
<feature type="region of interest" description="Disordered" evidence="1">
    <location>
        <begin position="215"/>
        <end position="284"/>
    </location>
</feature>
<evidence type="ECO:0000313" key="2">
    <source>
        <dbReference type="Proteomes" id="UP000095287"/>
    </source>
</evidence>
<sequence length="284" mass="32290">MMDEVPFKFVDSVVELLGKQTLDSSVDLNIIRKNRRFIRIQWIKDDNDGSDWMLMIHWEDVQPSGEPEIAKLLGSLAPQIEPSSSFDSIHNSPGCQHVLLRSLINKAHFCSINLYYYGKISHDFLEDQINNSPFLERVLLRGEWPQSVLTLMATFCLKSEPRRPVSVELRKGTKLRIDINYLRTFFDAWKAKGRLQCKLTVQGKPLHVEERRALKAMGRQPSPSKAPVLATPAGPLVEKPAAPASAASKPEKEAEKQKEEDKKARLLRTEPEDKKPAEKTPEEP</sequence>
<reference evidence="3" key="1">
    <citation type="submission" date="2016-11" db="UniProtKB">
        <authorList>
            <consortium name="WormBaseParasite"/>
        </authorList>
    </citation>
    <scope>IDENTIFICATION</scope>
</reference>